<organism evidence="1 2">
    <name type="scientific">Populus alba</name>
    <name type="common">White poplar</name>
    <dbReference type="NCBI Taxonomy" id="43335"/>
    <lineage>
        <taxon>Eukaryota</taxon>
        <taxon>Viridiplantae</taxon>
        <taxon>Streptophyta</taxon>
        <taxon>Embryophyta</taxon>
        <taxon>Tracheophyta</taxon>
        <taxon>Spermatophyta</taxon>
        <taxon>Magnoliopsida</taxon>
        <taxon>eudicotyledons</taxon>
        <taxon>Gunneridae</taxon>
        <taxon>Pentapetalae</taxon>
        <taxon>rosids</taxon>
        <taxon>fabids</taxon>
        <taxon>Malpighiales</taxon>
        <taxon>Salicaceae</taxon>
        <taxon>Saliceae</taxon>
        <taxon>Populus</taxon>
    </lineage>
</organism>
<dbReference type="EMBL" id="RCHU02000018">
    <property type="protein sequence ID" value="KAL3566919.1"/>
    <property type="molecule type" value="Genomic_DNA"/>
</dbReference>
<comment type="caution">
    <text evidence="1">The sequence shown here is derived from an EMBL/GenBank/DDBJ whole genome shotgun (WGS) entry which is preliminary data.</text>
</comment>
<accession>A0ACC4AL08</accession>
<proteinExistence type="predicted"/>
<sequence length="1691" mass="185018">MAFDQTPTPKDTRPLNIARTIPEEPRIVPAIASATSSSVTTPATAGRKHEFFASPEGSIPVIYPASVSDAGFVGLGYGNAYSGAAPWAPLMPVPVSVGNGSGVPFSYNPNLGNRIVGNAVDRAGNDMVLGSGSSPNYGNRVNVNGSIEAVNTGLDCNTNLGSHGSGGADHGSEDGGDDSVSGKKVKFLCSFGGKILPRPSDGTLRYAGGQTRIISVRRDVSINELQRKMMDTYQQPVVIKYQLPDEDLDALVSVTCADDLDNMMEEYEKLLERSSDGSAKLRVFLFSDSQLDASGSVQFGDLHDSGQRYFDAVNGVVDGGGGRITRKGSLASVTSTQNSDFSGTEAVESSGPGQGDVTWPPSTSLLPPGDNLAASHDSTPKLAFADANPPPYAGVSAVPLGIPLANSGPPQTSCSQPEVEFERSVPITAQPQHRVHDFQQVGSGILPHSPQLRAYVDPRQENMNQADYRHVPPFMGFPNNHVLGNPGPIFTQQNFHESNAGATSLQYVPAVHMTMTPSGSHMAIRPNVVQPLIQPQQTRLEHYPEENAFGTRIVQVPVDSSYNAYRAQLPPAVVGGYGWTQVPQPEPVVYSDGSVSHQQVLFPEKFPRMEDCYLCQKALPHAHSDPMVPGPRESGMSYSNSLNHSLRLEDTMKAPPMNRVMITGALGERIMEQGAGAQPAVHSHIGTPQSEAIVSSQNLEAPHENERTFLKTDNSGQPKISAPYGMIGLPGDVQSPYGMFTGGIPESRVEDCIQQHSVSMQPQVLLNKPANSDAPHAVAVPIQASEHLVQESPKEYYGKLPGVVSQEDAVDSYISCEQLRPVDGMMEALHICPPEINVNNYQKKSPVDKFKKEEILDRKTQKIAGREVLLDNTLNKPQVVLESNHIKQFEMLPASTEVSYLHISQPMELHEVAQPPILGNKASHPQPKIGAPALDSAEVSYGIPAFSGVELAYVNDRIPPFAEWKNDSQLHSKVVPSDVEALSSTGNMPSSLSPSGGVGNAQDFSNSLFSSQDPWKSRHDNQFPPPRPNKIATKREAFTTRDPFIENHSGEVDLITGVLLEDGVSKSLSNSNKDLERAQSSKGSAEELIRQELKAVAEGVAASVFQSDTSNPEQNMSERNEPAYEPNQEKEDSNESVEMQHKAKLEDMKNKLPDKVNFGFPGSEGRGRLQIIKNSDLEELQELGSGTFGTVYHGKWRGTDVAIKRINDRCFAGKPSEQERMRDDFWNEAIKLADLHHPNVVAFYGVVHDGLGGSVATVTEFMVNGSLRNALQKNERNLDKRKRLLIAMDVAFGMGYLHGKNVVHFDLKSDNLLVNLRDPHRPICKVGDLGLSKVKCQTLISGGVRGTLPWMAPELLNGSSSLVSEKVDVFSFGIVLWELLTGEEPYSDLHYGAIIGGIVSNTLRPPVPETCDPEWRSLMERCWSSEPSDRPNFTEIANDLRAMVAKIPPRGQNPSQQPPSTQSQGKKFSVALAEKIAVMARKYDVTTQASRNIWNVSDEKKKTSLVAVFLDCCMEVLCCNRLASVWPTRLRNRVSLIAACSRHYSTRSLTKAPIIESHQGYDRLDDYEQEAYSANGCCCFRLFNFNSRRNNEREYDVLNQNGDSSDPWLMRKLKKVKEASEVLAGPKWKTFIRKISAYIKKKKQRNNQSQYDAESYALNFDREEDDCLIPGFSSRFAAASSEDQETRRNGL</sequence>
<name>A0ACC4AL08_POPAL</name>
<evidence type="ECO:0000313" key="1">
    <source>
        <dbReference type="EMBL" id="KAL3566919.1"/>
    </source>
</evidence>
<dbReference type="Proteomes" id="UP000309997">
    <property type="component" value="Unassembled WGS sequence"/>
</dbReference>
<evidence type="ECO:0000313" key="2">
    <source>
        <dbReference type="Proteomes" id="UP000309997"/>
    </source>
</evidence>
<gene>
    <name evidence="1" type="ORF">D5086_032334</name>
</gene>
<keyword evidence="2" id="KW-1185">Reference proteome</keyword>
<protein>
    <submittedName>
        <fullName evidence="1">Uncharacterized protein</fullName>
    </submittedName>
</protein>
<reference evidence="1 2" key="1">
    <citation type="journal article" date="2024" name="Plant Biotechnol. J.">
        <title>Genome and CRISPR/Cas9 system of a widespread forest tree (Populus alba) in the world.</title>
        <authorList>
            <person name="Liu Y.J."/>
            <person name="Jiang P.F."/>
            <person name="Han X.M."/>
            <person name="Li X.Y."/>
            <person name="Wang H.M."/>
            <person name="Wang Y.J."/>
            <person name="Wang X.X."/>
            <person name="Zeng Q.Y."/>
        </authorList>
    </citation>
    <scope>NUCLEOTIDE SEQUENCE [LARGE SCALE GENOMIC DNA]</scope>
    <source>
        <strain evidence="2">cv. PAL-ZL1</strain>
    </source>
</reference>